<dbReference type="EMBL" id="FNOJ01000039">
    <property type="protein sequence ID" value="SDX04726.1"/>
    <property type="molecule type" value="Genomic_DNA"/>
</dbReference>
<feature type="domain" description="HTH cro/C1-type" evidence="1">
    <location>
        <begin position="11"/>
        <end position="66"/>
    </location>
</feature>
<dbReference type="Gene3D" id="1.10.260.40">
    <property type="entry name" value="lambda repressor-like DNA-binding domains"/>
    <property type="match status" value="1"/>
</dbReference>
<evidence type="ECO:0000259" key="1">
    <source>
        <dbReference type="PROSITE" id="PS50943"/>
    </source>
</evidence>
<reference evidence="3" key="1">
    <citation type="submission" date="2016-10" db="EMBL/GenBank/DDBJ databases">
        <authorList>
            <person name="Varghese N."/>
        </authorList>
    </citation>
    <scope>NUCLEOTIDE SEQUENCE [LARGE SCALE GENOMIC DNA]</scope>
    <source>
        <strain evidence="3">DSM 12489</strain>
    </source>
</reference>
<dbReference type="PROSITE" id="PS50943">
    <property type="entry name" value="HTH_CROC1"/>
    <property type="match status" value="1"/>
</dbReference>
<dbReference type="InterPro" id="IPR010982">
    <property type="entry name" value="Lambda_DNA-bd_dom_sf"/>
</dbReference>
<protein>
    <submittedName>
        <fullName evidence="2">Helix-turn-helix</fullName>
    </submittedName>
</protein>
<dbReference type="AlphaFoldDB" id="A0A1H2YHT0"/>
<sequence>MTISEAISLRIQTLCKEKNITVNRLALISGLSQSTIASIMNGRSQNPGLATLNKIAKGFGMSLGEFLDFPEINEAEIEE</sequence>
<accession>A0A1H2YHT0</accession>
<dbReference type="RefSeq" id="WP_074693983.1">
    <property type="nucleotide sequence ID" value="NZ_FNOJ01000039.1"/>
</dbReference>
<evidence type="ECO:0000313" key="3">
    <source>
        <dbReference type="Proteomes" id="UP000182589"/>
    </source>
</evidence>
<keyword evidence="3" id="KW-1185">Reference proteome</keyword>
<dbReference type="GO" id="GO:0003677">
    <property type="term" value="F:DNA binding"/>
    <property type="evidence" value="ECO:0007669"/>
    <property type="project" value="InterPro"/>
</dbReference>
<dbReference type="Pfam" id="PF13443">
    <property type="entry name" value="HTH_26"/>
    <property type="match status" value="1"/>
</dbReference>
<dbReference type="InterPro" id="IPR001387">
    <property type="entry name" value="Cro/C1-type_HTH"/>
</dbReference>
<organism evidence="2 3">
    <name type="scientific">Alicyclobacillus hesperidum</name>
    <dbReference type="NCBI Taxonomy" id="89784"/>
    <lineage>
        <taxon>Bacteria</taxon>
        <taxon>Bacillati</taxon>
        <taxon>Bacillota</taxon>
        <taxon>Bacilli</taxon>
        <taxon>Bacillales</taxon>
        <taxon>Alicyclobacillaceae</taxon>
        <taxon>Alicyclobacillus</taxon>
    </lineage>
</organism>
<dbReference type="STRING" id="89784.SAMN04489725_1396"/>
<name>A0A1H2YHT0_9BACL</name>
<proteinExistence type="predicted"/>
<evidence type="ECO:0000313" key="2">
    <source>
        <dbReference type="EMBL" id="SDX04726.1"/>
    </source>
</evidence>
<dbReference type="SUPFAM" id="SSF47413">
    <property type="entry name" value="lambda repressor-like DNA-binding domains"/>
    <property type="match status" value="1"/>
</dbReference>
<dbReference type="SMART" id="SM00530">
    <property type="entry name" value="HTH_XRE"/>
    <property type="match status" value="1"/>
</dbReference>
<dbReference type="Proteomes" id="UP000182589">
    <property type="component" value="Unassembled WGS sequence"/>
</dbReference>
<dbReference type="CDD" id="cd00093">
    <property type="entry name" value="HTH_XRE"/>
    <property type="match status" value="1"/>
</dbReference>
<gene>
    <name evidence="2" type="ORF">SAMN04489725_1396</name>
</gene>